<evidence type="ECO:0000313" key="1">
    <source>
        <dbReference type="EMBL" id="OHA40009.1"/>
    </source>
</evidence>
<name>A0A1G2NX31_9BACT</name>
<dbReference type="EMBL" id="MHSH01000056">
    <property type="protein sequence ID" value="OHA40009.1"/>
    <property type="molecule type" value="Genomic_DNA"/>
</dbReference>
<proteinExistence type="predicted"/>
<gene>
    <name evidence="1" type="ORF">A3H68_01575</name>
</gene>
<dbReference type="Proteomes" id="UP000176429">
    <property type="component" value="Unassembled WGS sequence"/>
</dbReference>
<protein>
    <submittedName>
        <fullName evidence="1">Uncharacterized protein</fullName>
    </submittedName>
</protein>
<accession>A0A1G2NX31</accession>
<comment type="caution">
    <text evidence="1">The sequence shown here is derived from an EMBL/GenBank/DDBJ whole genome shotgun (WGS) entry which is preliminary data.</text>
</comment>
<organism evidence="1 2">
    <name type="scientific">Candidatus Taylorbacteria bacterium RIFCSPLOWO2_02_FULL_46_40</name>
    <dbReference type="NCBI Taxonomy" id="1802329"/>
    <lineage>
        <taxon>Bacteria</taxon>
        <taxon>Candidatus Tayloriibacteriota</taxon>
    </lineage>
</organism>
<dbReference type="AlphaFoldDB" id="A0A1G2NX31"/>
<sequence>MGDHERQPEPPSGWLGFTSFAVRIGGTGKAEMSCPTCTFDNGSGVIISKTKSVPSGTEIVALELMSGQAEKE</sequence>
<reference evidence="1 2" key="1">
    <citation type="journal article" date="2016" name="Nat. Commun.">
        <title>Thousands of microbial genomes shed light on interconnected biogeochemical processes in an aquifer system.</title>
        <authorList>
            <person name="Anantharaman K."/>
            <person name="Brown C.T."/>
            <person name="Hug L.A."/>
            <person name="Sharon I."/>
            <person name="Castelle C.J."/>
            <person name="Probst A.J."/>
            <person name="Thomas B.C."/>
            <person name="Singh A."/>
            <person name="Wilkins M.J."/>
            <person name="Karaoz U."/>
            <person name="Brodie E.L."/>
            <person name="Williams K.H."/>
            <person name="Hubbard S.S."/>
            <person name="Banfield J.F."/>
        </authorList>
    </citation>
    <scope>NUCLEOTIDE SEQUENCE [LARGE SCALE GENOMIC DNA]</scope>
</reference>
<evidence type="ECO:0000313" key="2">
    <source>
        <dbReference type="Proteomes" id="UP000176429"/>
    </source>
</evidence>